<dbReference type="EMBL" id="MN621483">
    <property type="protein sequence ID" value="QJQ37768.1"/>
    <property type="molecule type" value="Genomic_DNA"/>
</dbReference>
<proteinExistence type="predicted"/>
<sequence>MTLQNYALLEVICAPTGSDVHPEVADNAETPRLKRRVREKRHIAVLAVRSCDVAHAEHVVKHLDSCRRTVRVLTVIAVLDHHNAQCHGDIPRRKLLKVEAKIKILHLDLLTHDVVHLRALLHGCIKHRIAVRPVCQTDVSQLSHI</sequence>
<organism evidence="1">
    <name type="scientific">Cressdnaviricota sp</name>
    <dbReference type="NCBI Taxonomy" id="2748378"/>
    <lineage>
        <taxon>Viruses</taxon>
        <taxon>Monodnaviria</taxon>
        <taxon>Shotokuvirae</taxon>
        <taxon>Cressdnaviricota</taxon>
    </lineage>
</organism>
<reference evidence="1" key="1">
    <citation type="submission" date="2019-10" db="EMBL/GenBank/DDBJ databases">
        <authorList>
            <person name="Liu Q."/>
            <person name="Zhang W."/>
        </authorList>
    </citation>
    <scope>NUCLEOTIDE SEQUENCE</scope>
    <source>
        <strain evidence="1">UJSL014</strain>
    </source>
</reference>
<evidence type="ECO:0000313" key="1">
    <source>
        <dbReference type="EMBL" id="QJQ37768.1"/>
    </source>
</evidence>
<protein>
    <submittedName>
        <fullName evidence="1">Capsid protein</fullName>
    </submittedName>
</protein>
<accession>A0A6M4B6Q2</accession>
<name>A0A6M4B6Q2_9VIRU</name>